<proteinExistence type="predicted"/>
<dbReference type="AlphaFoldDB" id="A0A0F9U993"/>
<accession>A0A0F9U993</accession>
<dbReference type="EMBL" id="LAZR01000116">
    <property type="protein sequence ID" value="KKN89760.1"/>
    <property type="molecule type" value="Genomic_DNA"/>
</dbReference>
<name>A0A0F9U993_9ZZZZ</name>
<evidence type="ECO:0000313" key="1">
    <source>
        <dbReference type="EMBL" id="KKN89760.1"/>
    </source>
</evidence>
<organism evidence="1">
    <name type="scientific">marine sediment metagenome</name>
    <dbReference type="NCBI Taxonomy" id="412755"/>
    <lineage>
        <taxon>unclassified sequences</taxon>
        <taxon>metagenomes</taxon>
        <taxon>ecological metagenomes</taxon>
    </lineage>
</organism>
<protein>
    <submittedName>
        <fullName evidence="1">Uncharacterized protein</fullName>
    </submittedName>
</protein>
<sequence length="84" mass="9777">MKKKKRRMTMADYQAELRAQRKFRNDAMKEAKRLDVKIDKLKADRIALLAVAVRARECLINTFYRDAGVVHQLNETIAQAEKGE</sequence>
<reference evidence="1" key="1">
    <citation type="journal article" date="2015" name="Nature">
        <title>Complex archaea that bridge the gap between prokaryotes and eukaryotes.</title>
        <authorList>
            <person name="Spang A."/>
            <person name="Saw J.H."/>
            <person name="Jorgensen S.L."/>
            <person name="Zaremba-Niedzwiedzka K."/>
            <person name="Martijn J."/>
            <person name="Lind A.E."/>
            <person name="van Eijk R."/>
            <person name="Schleper C."/>
            <person name="Guy L."/>
            <person name="Ettema T.J."/>
        </authorList>
    </citation>
    <scope>NUCLEOTIDE SEQUENCE</scope>
</reference>
<gene>
    <name evidence="1" type="ORF">LCGC14_0236060</name>
</gene>
<comment type="caution">
    <text evidence="1">The sequence shown here is derived from an EMBL/GenBank/DDBJ whole genome shotgun (WGS) entry which is preliminary data.</text>
</comment>